<gene>
    <name evidence="1" type="ORF">ILEXP_LOCUS23236</name>
</gene>
<dbReference type="EMBL" id="CAUOFW020002602">
    <property type="protein sequence ID" value="CAK9154879.1"/>
    <property type="molecule type" value="Genomic_DNA"/>
</dbReference>
<name>A0ABC8SCH7_9AQUA</name>
<dbReference type="AlphaFoldDB" id="A0ABC8SCH7"/>
<evidence type="ECO:0008006" key="3">
    <source>
        <dbReference type="Google" id="ProtNLM"/>
    </source>
</evidence>
<keyword evidence="2" id="KW-1185">Reference proteome</keyword>
<organism evidence="1 2">
    <name type="scientific">Ilex paraguariensis</name>
    <name type="common">yerba mate</name>
    <dbReference type="NCBI Taxonomy" id="185542"/>
    <lineage>
        <taxon>Eukaryota</taxon>
        <taxon>Viridiplantae</taxon>
        <taxon>Streptophyta</taxon>
        <taxon>Embryophyta</taxon>
        <taxon>Tracheophyta</taxon>
        <taxon>Spermatophyta</taxon>
        <taxon>Magnoliopsida</taxon>
        <taxon>eudicotyledons</taxon>
        <taxon>Gunneridae</taxon>
        <taxon>Pentapetalae</taxon>
        <taxon>asterids</taxon>
        <taxon>campanulids</taxon>
        <taxon>Aquifoliales</taxon>
        <taxon>Aquifoliaceae</taxon>
        <taxon>Ilex</taxon>
    </lineage>
</organism>
<dbReference type="Proteomes" id="UP001642360">
    <property type="component" value="Unassembled WGS sequence"/>
</dbReference>
<proteinExistence type="predicted"/>
<reference evidence="1 2" key="1">
    <citation type="submission" date="2024-02" db="EMBL/GenBank/DDBJ databases">
        <authorList>
            <person name="Vignale AGUSTIN F."/>
            <person name="Sosa J E."/>
            <person name="Modenutti C."/>
        </authorList>
    </citation>
    <scope>NUCLEOTIDE SEQUENCE [LARGE SCALE GENOMIC DNA]</scope>
</reference>
<evidence type="ECO:0000313" key="1">
    <source>
        <dbReference type="EMBL" id="CAK9154879.1"/>
    </source>
</evidence>
<evidence type="ECO:0000313" key="2">
    <source>
        <dbReference type="Proteomes" id="UP001642360"/>
    </source>
</evidence>
<accession>A0ABC8SCH7</accession>
<sequence length="67" mass="6825">MKRAKKDKIEAPTKDTAAGMAAASLDCAGAMLGASTAMAALMEAAATTRAAHAIFFISLAKEGALRR</sequence>
<comment type="caution">
    <text evidence="1">The sequence shown here is derived from an EMBL/GenBank/DDBJ whole genome shotgun (WGS) entry which is preliminary data.</text>
</comment>
<protein>
    <recommendedName>
        <fullName evidence="3">Lipoprotein</fullName>
    </recommendedName>
</protein>